<proteinExistence type="predicted"/>
<evidence type="ECO:0000313" key="2">
    <source>
        <dbReference type="Proteomes" id="UP000364291"/>
    </source>
</evidence>
<reference evidence="1 2" key="1">
    <citation type="submission" date="2019-08" db="EMBL/GenBank/DDBJ databases">
        <authorList>
            <person name="Peeters C."/>
        </authorList>
    </citation>
    <scope>NUCLEOTIDE SEQUENCE [LARGE SCALE GENOMIC DNA]</scope>
    <source>
        <strain evidence="1 2">LMG 18089</strain>
    </source>
</reference>
<dbReference type="AlphaFoldDB" id="A0A5E5PAT1"/>
<protein>
    <submittedName>
        <fullName evidence="1">Uncharacterized protein</fullName>
    </submittedName>
</protein>
<gene>
    <name evidence="1" type="ORF">PAP18089_04815</name>
</gene>
<dbReference type="EMBL" id="CABPSX010000013">
    <property type="protein sequence ID" value="VVG73806.1"/>
    <property type="molecule type" value="Genomic_DNA"/>
</dbReference>
<organism evidence="1 2">
    <name type="scientific">Pandoraea apista</name>
    <dbReference type="NCBI Taxonomy" id="93218"/>
    <lineage>
        <taxon>Bacteria</taxon>
        <taxon>Pseudomonadati</taxon>
        <taxon>Pseudomonadota</taxon>
        <taxon>Betaproteobacteria</taxon>
        <taxon>Burkholderiales</taxon>
        <taxon>Burkholderiaceae</taxon>
        <taxon>Pandoraea</taxon>
    </lineage>
</organism>
<sequence length="62" mass="6982">MPIKEVIPPSFSMSEIFRTGQSQQAPESGNRYAERLTKAGSRRTILRIADNNRFCAGERIPT</sequence>
<name>A0A5E5PAT1_9BURK</name>
<dbReference type="Proteomes" id="UP000364291">
    <property type="component" value="Unassembled WGS sequence"/>
</dbReference>
<accession>A0A5E5PAT1</accession>
<evidence type="ECO:0000313" key="1">
    <source>
        <dbReference type="EMBL" id="VVG73806.1"/>
    </source>
</evidence>